<dbReference type="FunFam" id="3.40.190.10:FF:000004">
    <property type="entry name" value="Porphobilinogen deaminase"/>
    <property type="match status" value="1"/>
</dbReference>
<dbReference type="SUPFAM" id="SSF54782">
    <property type="entry name" value="Porphobilinogen deaminase (hydroxymethylbilane synthase), C-terminal domain"/>
    <property type="match status" value="1"/>
</dbReference>
<keyword evidence="5 8" id="KW-0808">Transferase</keyword>
<dbReference type="Gene3D" id="3.40.190.10">
    <property type="entry name" value="Periplasmic binding protein-like II"/>
    <property type="match status" value="2"/>
</dbReference>
<accession>A0A286EAV6</accession>
<evidence type="ECO:0000313" key="11">
    <source>
        <dbReference type="EMBL" id="SOD68057.1"/>
    </source>
</evidence>
<dbReference type="InterPro" id="IPR000860">
    <property type="entry name" value="HemC"/>
</dbReference>
<evidence type="ECO:0000256" key="7">
    <source>
        <dbReference type="ARBA" id="ARBA00048169"/>
    </source>
</evidence>
<comment type="function">
    <text evidence="1 8">Tetrapolymerization of the monopyrrole PBG into the hydroxymethylbilane pre-uroporphyrinogen in several discrete steps.</text>
</comment>
<keyword evidence="6 8" id="KW-0627">Porphyrin biosynthesis</keyword>
<dbReference type="NCBIfam" id="TIGR00212">
    <property type="entry name" value="hemC"/>
    <property type="match status" value="1"/>
</dbReference>
<feature type="modified residue" description="S-(dipyrrolylmethanemethyl)cysteine" evidence="8">
    <location>
        <position position="256"/>
    </location>
</feature>
<comment type="catalytic activity">
    <reaction evidence="7 8">
        <text>4 porphobilinogen + H2O = hydroxymethylbilane + 4 NH4(+)</text>
        <dbReference type="Rhea" id="RHEA:13185"/>
        <dbReference type="ChEBI" id="CHEBI:15377"/>
        <dbReference type="ChEBI" id="CHEBI:28938"/>
        <dbReference type="ChEBI" id="CHEBI:57845"/>
        <dbReference type="ChEBI" id="CHEBI:58126"/>
        <dbReference type="EC" id="2.5.1.61"/>
    </reaction>
</comment>
<dbReference type="Gene3D" id="3.30.160.40">
    <property type="entry name" value="Porphobilinogen deaminase, C-terminal domain"/>
    <property type="match status" value="1"/>
</dbReference>
<organism evidence="11 12">
    <name type="scientific">Alysiella filiformis DSM 16848</name>
    <dbReference type="NCBI Taxonomy" id="1120981"/>
    <lineage>
        <taxon>Bacteria</taxon>
        <taxon>Pseudomonadati</taxon>
        <taxon>Pseudomonadota</taxon>
        <taxon>Betaproteobacteria</taxon>
        <taxon>Neisseriales</taxon>
        <taxon>Neisseriaceae</taxon>
        <taxon>Alysiella</taxon>
    </lineage>
</organism>
<dbReference type="UniPathway" id="UPA00251">
    <property type="reaction ID" value="UER00319"/>
</dbReference>
<evidence type="ECO:0000259" key="9">
    <source>
        <dbReference type="Pfam" id="PF01379"/>
    </source>
</evidence>
<dbReference type="GO" id="GO:0005737">
    <property type="term" value="C:cytoplasm"/>
    <property type="evidence" value="ECO:0007669"/>
    <property type="project" value="UniProtKB-UniRule"/>
</dbReference>
<dbReference type="Proteomes" id="UP000219669">
    <property type="component" value="Unassembled WGS sequence"/>
</dbReference>
<comment type="miscellaneous">
    <text evidence="8">The porphobilinogen subunits are added to the dipyrromethane group.</text>
</comment>
<dbReference type="InterPro" id="IPR022419">
    <property type="entry name" value="Porphobilin_deaminase_cofac_BS"/>
</dbReference>
<dbReference type="SUPFAM" id="SSF53850">
    <property type="entry name" value="Periplasmic binding protein-like II"/>
    <property type="match status" value="1"/>
</dbReference>
<gene>
    <name evidence="8" type="primary">hemC</name>
    <name evidence="11" type="ORF">SAMN02746062_01107</name>
</gene>
<dbReference type="EC" id="2.5.1.61" evidence="8"/>
<protein>
    <recommendedName>
        <fullName evidence="8">Porphobilinogen deaminase</fullName>
        <shortName evidence="8">PBG</shortName>
        <ecNumber evidence="8">2.5.1.61</ecNumber>
    </recommendedName>
    <alternativeName>
        <fullName evidence="8">Hydroxymethylbilane synthase</fullName>
        <shortName evidence="8">HMBS</shortName>
    </alternativeName>
    <alternativeName>
        <fullName evidence="8">Pre-uroporphyrinogen synthase</fullName>
    </alternativeName>
</protein>
<dbReference type="InterPro" id="IPR022417">
    <property type="entry name" value="Porphobilin_deaminase_N"/>
</dbReference>
<dbReference type="Pfam" id="PF03900">
    <property type="entry name" value="Porphobil_deamC"/>
    <property type="match status" value="1"/>
</dbReference>
<evidence type="ECO:0000256" key="6">
    <source>
        <dbReference type="ARBA" id="ARBA00023244"/>
    </source>
</evidence>
<dbReference type="CDD" id="cd13646">
    <property type="entry name" value="PBP2_EcHMBS_like"/>
    <property type="match status" value="1"/>
</dbReference>
<dbReference type="PROSITE" id="PS00533">
    <property type="entry name" value="PORPHOBILINOGEN_DEAM"/>
    <property type="match status" value="1"/>
</dbReference>
<dbReference type="HAMAP" id="MF_00260">
    <property type="entry name" value="Porphobil_deam"/>
    <property type="match status" value="1"/>
</dbReference>
<evidence type="ECO:0000256" key="8">
    <source>
        <dbReference type="HAMAP-Rule" id="MF_00260"/>
    </source>
</evidence>
<dbReference type="GO" id="GO:0006782">
    <property type="term" value="P:protoporphyrinogen IX biosynthetic process"/>
    <property type="evidence" value="ECO:0007669"/>
    <property type="project" value="UniProtKB-UniRule"/>
</dbReference>
<dbReference type="PANTHER" id="PTHR11557">
    <property type="entry name" value="PORPHOBILINOGEN DEAMINASE"/>
    <property type="match status" value="1"/>
</dbReference>
<dbReference type="GO" id="GO:0004418">
    <property type="term" value="F:hydroxymethylbilane synthase activity"/>
    <property type="evidence" value="ECO:0007669"/>
    <property type="project" value="UniProtKB-UniRule"/>
</dbReference>
<evidence type="ECO:0000256" key="5">
    <source>
        <dbReference type="ARBA" id="ARBA00022679"/>
    </source>
</evidence>
<comment type="cofactor">
    <cofactor evidence="8">
        <name>dipyrromethane</name>
        <dbReference type="ChEBI" id="CHEBI:60342"/>
    </cofactor>
    <text evidence="8">Binds 1 dipyrromethane group covalently.</text>
</comment>
<evidence type="ECO:0000256" key="1">
    <source>
        <dbReference type="ARBA" id="ARBA00002869"/>
    </source>
</evidence>
<evidence type="ECO:0000259" key="10">
    <source>
        <dbReference type="Pfam" id="PF03900"/>
    </source>
</evidence>
<keyword evidence="12" id="KW-1185">Reference proteome</keyword>
<evidence type="ECO:0000313" key="12">
    <source>
        <dbReference type="Proteomes" id="UP000219669"/>
    </source>
</evidence>
<sequence>MLNLHHFYRNEIIMNTPAKLTIASRESALAMWQARHIQAQLQALYPSCQIDILGMTTQGDQILDKTLSKIGGKGLFIKELETALHENRADLAVHSIKDVPMDLPEGFVLVGIGERANPFDAFVSNQYNSLADLPKNAVVGTSSLRREAQIRARFPHLQVKPLRGNVQTRLAKLDNGDYDAIILAAAGLERLELHSRIREILSPTDSLPAAGQGALGIEIAAHRVDLVEILLPLNHAKTAACVTAERALARALGGSCQVPLAAYCTADEHGILTLNGLVAHPDGSVMLTAQAQAPATYADALGRAVAKKLADDGANEVIQAVLTESASF</sequence>
<comment type="similarity">
    <text evidence="3 8">Belongs to the HMBS family.</text>
</comment>
<reference evidence="11 12" key="1">
    <citation type="submission" date="2017-09" db="EMBL/GenBank/DDBJ databases">
        <authorList>
            <person name="Ehlers B."/>
            <person name="Leendertz F.H."/>
        </authorList>
    </citation>
    <scope>NUCLEOTIDE SEQUENCE [LARGE SCALE GENOMIC DNA]</scope>
    <source>
        <strain evidence="11 12">DSM 16848</strain>
    </source>
</reference>
<dbReference type="AlphaFoldDB" id="A0A286EAV6"/>
<evidence type="ECO:0000256" key="3">
    <source>
        <dbReference type="ARBA" id="ARBA00005638"/>
    </source>
</evidence>
<feature type="domain" description="Porphobilinogen deaminase C-terminal" evidence="10">
    <location>
        <begin position="240"/>
        <end position="310"/>
    </location>
</feature>
<dbReference type="PIRSF" id="PIRSF001438">
    <property type="entry name" value="4pyrrol_synth_OHMeBilane_synth"/>
    <property type="match status" value="1"/>
</dbReference>
<dbReference type="Pfam" id="PF01379">
    <property type="entry name" value="Porphobil_deam"/>
    <property type="match status" value="1"/>
</dbReference>
<dbReference type="FunFam" id="3.40.190.10:FF:000005">
    <property type="entry name" value="Porphobilinogen deaminase"/>
    <property type="match status" value="1"/>
</dbReference>
<proteinExistence type="inferred from homology"/>
<evidence type="ECO:0000256" key="4">
    <source>
        <dbReference type="ARBA" id="ARBA00011245"/>
    </source>
</evidence>
<dbReference type="PRINTS" id="PR00151">
    <property type="entry name" value="PORPHBDMNASE"/>
</dbReference>
<evidence type="ECO:0000256" key="2">
    <source>
        <dbReference type="ARBA" id="ARBA00004735"/>
    </source>
</evidence>
<dbReference type="EMBL" id="OCNF01000007">
    <property type="protein sequence ID" value="SOD68057.1"/>
    <property type="molecule type" value="Genomic_DNA"/>
</dbReference>
<dbReference type="InterPro" id="IPR036803">
    <property type="entry name" value="Porphobilinogen_deaminase_C_sf"/>
</dbReference>
<feature type="domain" description="Porphobilinogen deaminase N-terminal" evidence="9">
    <location>
        <begin position="20"/>
        <end position="224"/>
    </location>
</feature>
<dbReference type="PANTHER" id="PTHR11557:SF0">
    <property type="entry name" value="PORPHOBILINOGEN DEAMINASE"/>
    <property type="match status" value="1"/>
</dbReference>
<comment type="subunit">
    <text evidence="4 8">Monomer.</text>
</comment>
<dbReference type="FunFam" id="3.30.160.40:FF:000001">
    <property type="entry name" value="Porphobilinogen deaminase"/>
    <property type="match status" value="1"/>
</dbReference>
<name>A0A286EAV6_9NEIS</name>
<dbReference type="InterPro" id="IPR022418">
    <property type="entry name" value="Porphobilinogen_deaminase_C"/>
</dbReference>
<comment type="pathway">
    <text evidence="2">Porphyrin-containing compound metabolism; protoporphyrin-IX biosynthesis; coproporphyrinogen-III from 5-aminolevulinate: step 2/4.</text>
</comment>